<reference evidence="2" key="1">
    <citation type="journal article" date="2020" name="Nat. Commun.">
        <title>Genome sequence of the cluster root forming white lupin.</title>
        <authorList>
            <person name="Hufnagel B."/>
            <person name="Marques A."/>
            <person name="Soriano A."/>
            <person name="Marques L."/>
            <person name="Divol F."/>
            <person name="Doumas P."/>
            <person name="Sallet E."/>
            <person name="Mancinotti D."/>
            <person name="Carrere S."/>
            <person name="Marande W."/>
            <person name="Arribat S."/>
            <person name="Keller J."/>
            <person name="Huneau C."/>
            <person name="Blein T."/>
            <person name="Aime D."/>
            <person name="Laguerre M."/>
            <person name="Taylor J."/>
            <person name="Schubert V."/>
            <person name="Nelson M."/>
            <person name="Geu-Flores F."/>
            <person name="Crespi M."/>
            <person name="Gallardo-Guerrero K."/>
            <person name="Delaux P.-M."/>
            <person name="Salse J."/>
            <person name="Berges H."/>
            <person name="Guyot R."/>
            <person name="Gouzy J."/>
            <person name="Peret B."/>
        </authorList>
    </citation>
    <scope>NUCLEOTIDE SEQUENCE [LARGE SCALE GENOMIC DNA]</scope>
    <source>
        <strain evidence="2">cv. Amiga</strain>
    </source>
</reference>
<protein>
    <submittedName>
        <fullName evidence="1">Uncharacterized protein</fullName>
    </submittedName>
</protein>
<organism evidence="1 2">
    <name type="scientific">Lupinus albus</name>
    <name type="common">White lupine</name>
    <name type="synonym">Lupinus termis</name>
    <dbReference type="NCBI Taxonomy" id="3870"/>
    <lineage>
        <taxon>Eukaryota</taxon>
        <taxon>Viridiplantae</taxon>
        <taxon>Streptophyta</taxon>
        <taxon>Embryophyta</taxon>
        <taxon>Tracheophyta</taxon>
        <taxon>Spermatophyta</taxon>
        <taxon>Magnoliopsida</taxon>
        <taxon>eudicotyledons</taxon>
        <taxon>Gunneridae</taxon>
        <taxon>Pentapetalae</taxon>
        <taxon>rosids</taxon>
        <taxon>fabids</taxon>
        <taxon>Fabales</taxon>
        <taxon>Fabaceae</taxon>
        <taxon>Papilionoideae</taxon>
        <taxon>50 kb inversion clade</taxon>
        <taxon>genistoids sensu lato</taxon>
        <taxon>core genistoids</taxon>
        <taxon>Genisteae</taxon>
        <taxon>Lupinus</taxon>
    </lineage>
</organism>
<name>A0A6A4P4M0_LUPAL</name>
<keyword evidence="2" id="KW-1185">Reference proteome</keyword>
<dbReference type="Proteomes" id="UP000447434">
    <property type="component" value="Chromosome 16"/>
</dbReference>
<accession>A0A6A4P4M0</accession>
<comment type="caution">
    <text evidence="1">The sequence shown here is derived from an EMBL/GenBank/DDBJ whole genome shotgun (WGS) entry which is preliminary data.</text>
</comment>
<evidence type="ECO:0000313" key="2">
    <source>
        <dbReference type="Proteomes" id="UP000447434"/>
    </source>
</evidence>
<evidence type="ECO:0000313" key="1">
    <source>
        <dbReference type="EMBL" id="KAE9596582.1"/>
    </source>
</evidence>
<dbReference type="AlphaFoldDB" id="A0A6A4P4M0"/>
<dbReference type="EMBL" id="WOCE01000016">
    <property type="protein sequence ID" value="KAE9596582.1"/>
    <property type="molecule type" value="Genomic_DNA"/>
</dbReference>
<sequence>MGLILIMDLSTQKPGNVFGFKILNNIFIIPNNLIQAPPLVRMAKSGVYGQQCFNV</sequence>
<gene>
    <name evidence="1" type="ORF">Lalb_Chr16g0377591</name>
</gene>
<proteinExistence type="predicted"/>